<accession>A0A0F4YEH7</accession>
<dbReference type="EMBL" id="LASV01000751">
    <property type="protein sequence ID" value="KKA16597.1"/>
    <property type="molecule type" value="Genomic_DNA"/>
</dbReference>
<evidence type="ECO:0000313" key="3">
    <source>
        <dbReference type="Proteomes" id="UP000053958"/>
    </source>
</evidence>
<feature type="compositionally biased region" description="Low complexity" evidence="1">
    <location>
        <begin position="177"/>
        <end position="197"/>
    </location>
</feature>
<reference evidence="2 3" key="1">
    <citation type="submission" date="2015-04" db="EMBL/GenBank/DDBJ databases">
        <authorList>
            <person name="Heijne W.H."/>
            <person name="Fedorova N.D."/>
            <person name="Nierman W.C."/>
            <person name="Vollebregt A.W."/>
            <person name="Zhao Z."/>
            <person name="Wu L."/>
            <person name="Kumar M."/>
            <person name="Stam H."/>
            <person name="van den Berg M.A."/>
            <person name="Pel H.J."/>
        </authorList>
    </citation>
    <scope>NUCLEOTIDE SEQUENCE [LARGE SCALE GENOMIC DNA]</scope>
    <source>
        <strain evidence="2 3">CBS 393.64</strain>
    </source>
</reference>
<proteinExistence type="predicted"/>
<feature type="region of interest" description="Disordered" evidence="1">
    <location>
        <begin position="137"/>
        <end position="215"/>
    </location>
</feature>
<gene>
    <name evidence="2" type="ORF">T310_9801</name>
</gene>
<feature type="compositionally biased region" description="Basic and acidic residues" evidence="1">
    <location>
        <begin position="137"/>
        <end position="149"/>
    </location>
</feature>
<protein>
    <submittedName>
        <fullName evidence="2">Uncharacterized protein</fullName>
    </submittedName>
</protein>
<feature type="compositionally biased region" description="Basic residues" evidence="1">
    <location>
        <begin position="1"/>
        <end position="23"/>
    </location>
</feature>
<dbReference type="Proteomes" id="UP000053958">
    <property type="component" value="Unassembled WGS sequence"/>
</dbReference>
<evidence type="ECO:0000256" key="1">
    <source>
        <dbReference type="SAM" id="MobiDB-lite"/>
    </source>
</evidence>
<feature type="region of interest" description="Disordered" evidence="1">
    <location>
        <begin position="1"/>
        <end position="29"/>
    </location>
</feature>
<organism evidence="2 3">
    <name type="scientific">Rasamsonia emersonii (strain ATCC 16479 / CBS 393.64 / IMI 116815)</name>
    <dbReference type="NCBI Taxonomy" id="1408163"/>
    <lineage>
        <taxon>Eukaryota</taxon>
        <taxon>Fungi</taxon>
        <taxon>Dikarya</taxon>
        <taxon>Ascomycota</taxon>
        <taxon>Pezizomycotina</taxon>
        <taxon>Eurotiomycetes</taxon>
        <taxon>Eurotiomycetidae</taxon>
        <taxon>Eurotiales</taxon>
        <taxon>Trichocomaceae</taxon>
        <taxon>Rasamsonia</taxon>
    </lineage>
</organism>
<sequence length="215" mass="23719">VKMPKAGRLHMGRARRPSRRRSRSGRDDTSTLKLKEIVGVIIVLLLLRQPGQRVRQLPLLMPRVTPRNEPARAGLDLSISSGRRYGMHFWARRQGRRRGRAPRGLRLRGRGRQHLRPPRHHAPRHPALSGVVRPARRPEFGGSHDRELCRGGNDGSGYRDLGPGHGIDGQAGQAVERAGQQAQHGGLAQARRGQGLLDHVRARPRGELPAGGGGQ</sequence>
<keyword evidence="3" id="KW-1185">Reference proteome</keyword>
<dbReference type="AlphaFoldDB" id="A0A0F4YEH7"/>
<evidence type="ECO:0000313" key="2">
    <source>
        <dbReference type="EMBL" id="KKA16597.1"/>
    </source>
</evidence>
<dbReference type="GeneID" id="25321726"/>
<comment type="caution">
    <text evidence="2">The sequence shown here is derived from an EMBL/GenBank/DDBJ whole genome shotgun (WGS) entry which is preliminary data.</text>
</comment>
<dbReference type="RefSeq" id="XP_013323209.1">
    <property type="nucleotide sequence ID" value="XM_013467755.1"/>
</dbReference>
<name>A0A0F4YEH7_RASE3</name>
<feature type="non-terminal residue" evidence="2">
    <location>
        <position position="1"/>
    </location>
</feature>